<accession>A0ABD3H0F5</accession>
<dbReference type="Proteomes" id="UP001633002">
    <property type="component" value="Unassembled WGS sequence"/>
</dbReference>
<organism evidence="1 2">
    <name type="scientific">Riccia sorocarpa</name>
    <dbReference type="NCBI Taxonomy" id="122646"/>
    <lineage>
        <taxon>Eukaryota</taxon>
        <taxon>Viridiplantae</taxon>
        <taxon>Streptophyta</taxon>
        <taxon>Embryophyta</taxon>
        <taxon>Marchantiophyta</taxon>
        <taxon>Marchantiopsida</taxon>
        <taxon>Marchantiidae</taxon>
        <taxon>Marchantiales</taxon>
        <taxon>Ricciaceae</taxon>
        <taxon>Riccia</taxon>
    </lineage>
</organism>
<gene>
    <name evidence="1" type="ORF">R1sor_002066</name>
</gene>
<comment type="caution">
    <text evidence="1">The sequence shown here is derived from an EMBL/GenBank/DDBJ whole genome shotgun (WGS) entry which is preliminary data.</text>
</comment>
<name>A0ABD3H0F5_9MARC</name>
<dbReference type="AlphaFoldDB" id="A0ABD3H0F5"/>
<keyword evidence="2" id="KW-1185">Reference proteome</keyword>
<evidence type="ECO:0000313" key="1">
    <source>
        <dbReference type="EMBL" id="KAL3684044.1"/>
    </source>
</evidence>
<dbReference type="EMBL" id="JBJQOH010000006">
    <property type="protein sequence ID" value="KAL3684044.1"/>
    <property type="molecule type" value="Genomic_DNA"/>
</dbReference>
<sequence>MGLRPIARTVQLEDTTGGGFNCREDSYSSARTVTREVLDFTDPGQSYSAKDDPAAVYSIGDAGDSDVPALASQPADLAGDQGDEDELLMVLLLQFLLLLQEVLPLILSFNRRRVRPRLESSRPTHLEDEEGPDVLVAISGLCFTLSSFLVRESA</sequence>
<reference evidence="1 2" key="1">
    <citation type="submission" date="2024-09" db="EMBL/GenBank/DDBJ databases">
        <title>Chromosome-scale assembly of Riccia sorocarpa.</title>
        <authorList>
            <person name="Paukszto L."/>
        </authorList>
    </citation>
    <scope>NUCLEOTIDE SEQUENCE [LARGE SCALE GENOMIC DNA]</scope>
    <source>
        <strain evidence="1">LP-2024</strain>
        <tissue evidence="1">Aerial parts of the thallus</tissue>
    </source>
</reference>
<evidence type="ECO:0000313" key="2">
    <source>
        <dbReference type="Proteomes" id="UP001633002"/>
    </source>
</evidence>
<protein>
    <submittedName>
        <fullName evidence="1">Uncharacterized protein</fullName>
    </submittedName>
</protein>
<proteinExistence type="predicted"/>